<dbReference type="GO" id="GO:0047429">
    <property type="term" value="F:nucleoside triphosphate diphosphatase activity"/>
    <property type="evidence" value="ECO:0007669"/>
    <property type="project" value="InterPro"/>
</dbReference>
<dbReference type="AlphaFoldDB" id="A0A066ZPV9"/>
<organism evidence="6 7">
    <name type="scientific">Hydrogenovibrio marinus</name>
    <dbReference type="NCBI Taxonomy" id="28885"/>
    <lineage>
        <taxon>Bacteria</taxon>
        <taxon>Pseudomonadati</taxon>
        <taxon>Pseudomonadota</taxon>
        <taxon>Gammaproteobacteria</taxon>
        <taxon>Thiotrichales</taxon>
        <taxon>Piscirickettsiaceae</taxon>
        <taxon>Hydrogenovibrio</taxon>
    </lineage>
</organism>
<dbReference type="PANTHER" id="PTHR43213:SF10">
    <property type="entry name" value="7-METHYL-GTP PYROPHOSPHATASE"/>
    <property type="match status" value="1"/>
</dbReference>
<proteinExistence type="inferred from homology"/>
<dbReference type="EC" id="3.6.1.-" evidence="5"/>
<dbReference type="InterPro" id="IPR003697">
    <property type="entry name" value="Maf-like"/>
</dbReference>
<evidence type="ECO:0000313" key="6">
    <source>
        <dbReference type="EMBL" id="KDN95547.1"/>
    </source>
</evidence>
<keyword evidence="3 5" id="KW-0378">Hydrolase</keyword>
<evidence type="ECO:0000256" key="2">
    <source>
        <dbReference type="ARBA" id="ARBA00022490"/>
    </source>
</evidence>
<keyword evidence="7" id="KW-1185">Reference proteome</keyword>
<dbReference type="GO" id="GO:0005737">
    <property type="term" value="C:cytoplasm"/>
    <property type="evidence" value="ECO:0007669"/>
    <property type="project" value="UniProtKB-SubCell"/>
</dbReference>
<reference evidence="6 7" key="1">
    <citation type="submission" date="2014-04" db="EMBL/GenBank/DDBJ databases">
        <title>Draft genome sequence of Hydrogenovibrio marinus MH-110, a model organism for aerobic H2 metabolism.</title>
        <authorList>
            <person name="Cha H.J."/>
            <person name="Jo B.H."/>
            <person name="Hwang B.H."/>
        </authorList>
    </citation>
    <scope>NUCLEOTIDE SEQUENCE [LARGE SCALE GENOMIC DNA]</scope>
    <source>
        <strain evidence="6 7">MH-110</strain>
    </source>
</reference>
<comment type="caution">
    <text evidence="5">Lacks conserved residue(s) required for the propagation of feature annotation.</text>
</comment>
<keyword evidence="4 5" id="KW-0546">Nucleotide metabolism</keyword>
<evidence type="ECO:0000256" key="4">
    <source>
        <dbReference type="ARBA" id="ARBA00023080"/>
    </source>
</evidence>
<dbReference type="Gene3D" id="3.90.950.10">
    <property type="match status" value="1"/>
</dbReference>
<feature type="site" description="Important for substrate specificity" evidence="5">
    <location>
        <position position="18"/>
    </location>
</feature>
<comment type="catalytic activity">
    <reaction evidence="5">
        <text>N(7)-methyl-GTP + H2O = N(7)-methyl-GMP + diphosphate + H(+)</text>
        <dbReference type="Rhea" id="RHEA:58744"/>
        <dbReference type="ChEBI" id="CHEBI:15377"/>
        <dbReference type="ChEBI" id="CHEBI:15378"/>
        <dbReference type="ChEBI" id="CHEBI:33019"/>
        <dbReference type="ChEBI" id="CHEBI:58285"/>
        <dbReference type="ChEBI" id="CHEBI:87133"/>
    </reaction>
</comment>
<dbReference type="EMBL" id="JMIU01000001">
    <property type="protein sequence ID" value="KDN95547.1"/>
    <property type="molecule type" value="Genomic_DNA"/>
</dbReference>
<evidence type="ECO:0000313" key="7">
    <source>
        <dbReference type="Proteomes" id="UP000027341"/>
    </source>
</evidence>
<name>A0A066ZPV9_HYDMR</name>
<comment type="cofactor">
    <cofactor evidence="5">
        <name>a divalent metal cation</name>
        <dbReference type="ChEBI" id="CHEBI:60240"/>
    </cofactor>
</comment>
<dbReference type="GO" id="GO:0009117">
    <property type="term" value="P:nucleotide metabolic process"/>
    <property type="evidence" value="ECO:0007669"/>
    <property type="project" value="UniProtKB-KW"/>
</dbReference>
<dbReference type="Proteomes" id="UP000027341">
    <property type="component" value="Unassembled WGS sequence"/>
</dbReference>
<dbReference type="PANTHER" id="PTHR43213">
    <property type="entry name" value="BIFUNCTIONAL DTTP/UTP PYROPHOSPHATASE/METHYLTRANSFERASE PROTEIN-RELATED"/>
    <property type="match status" value="1"/>
</dbReference>
<sequence>MQPLSELPSIILASTSIFRKQLLEKLGLPFTTAKPDIDETPLAQESVEEMVNRLSLAKANEVASTVQNAIIIASDQSAVFKEKPIGKPHNYENAFSQLKGFSGQSIDFLTGLVVIDQVHQKTYQSLDTTKVFFRKLTDNDIHNYLMLEQPFECAGSFKSEGLGITLFEKIESSDPNALIGLPLIQLTTHLKASGIQLPYLKT</sequence>
<feature type="active site" description="Proton acceptor" evidence="5">
    <location>
        <position position="75"/>
    </location>
</feature>
<dbReference type="HAMAP" id="MF_00528">
    <property type="entry name" value="Maf"/>
    <property type="match status" value="1"/>
</dbReference>
<protein>
    <recommendedName>
        <fullName evidence="5">7-methyl-GTP pyrophosphatase</fullName>
        <shortName evidence="5">m(7)GTP pyrophosphatase</shortName>
        <ecNumber evidence="5">3.6.1.-</ecNumber>
    </recommendedName>
</protein>
<dbReference type="Pfam" id="PF02545">
    <property type="entry name" value="Maf"/>
    <property type="match status" value="1"/>
</dbReference>
<accession>A0A066ZPV9</accession>
<feature type="site" description="Important for substrate specificity" evidence="5">
    <location>
        <position position="160"/>
    </location>
</feature>
<comment type="function">
    <text evidence="5">Nucleoside triphosphate pyrophosphatase that hydrolyzes 7-methyl-GTP (m(7)GTP). May have a dual role in cell division arrest and in preventing the incorporation of modified nucleotides into cellular nucleic acids.</text>
</comment>
<dbReference type="STRING" id="28885.EI16_04400"/>
<dbReference type="CDD" id="cd00555">
    <property type="entry name" value="Maf"/>
    <property type="match status" value="1"/>
</dbReference>
<keyword evidence="2 5" id="KW-0963">Cytoplasm</keyword>
<evidence type="ECO:0000256" key="3">
    <source>
        <dbReference type="ARBA" id="ARBA00022801"/>
    </source>
</evidence>
<comment type="caution">
    <text evidence="6">The sequence shown here is derived from an EMBL/GenBank/DDBJ whole genome shotgun (WGS) entry which is preliminary data.</text>
</comment>
<dbReference type="SUPFAM" id="SSF52972">
    <property type="entry name" value="ITPase-like"/>
    <property type="match status" value="1"/>
</dbReference>
<evidence type="ECO:0000256" key="5">
    <source>
        <dbReference type="HAMAP-Rule" id="MF_00528"/>
    </source>
</evidence>
<feature type="site" description="Important for substrate specificity" evidence="5">
    <location>
        <position position="76"/>
    </location>
</feature>
<dbReference type="NCBIfam" id="TIGR00172">
    <property type="entry name" value="maf"/>
    <property type="match status" value="1"/>
</dbReference>
<dbReference type="PIRSF" id="PIRSF006305">
    <property type="entry name" value="Maf"/>
    <property type="match status" value="1"/>
</dbReference>
<evidence type="ECO:0000256" key="1">
    <source>
        <dbReference type="ARBA" id="ARBA00004496"/>
    </source>
</evidence>
<dbReference type="InterPro" id="IPR029001">
    <property type="entry name" value="ITPase-like_fam"/>
</dbReference>
<comment type="subcellular location">
    <subcellularLocation>
        <location evidence="1 5">Cytoplasm</location>
    </subcellularLocation>
</comment>
<comment type="similarity">
    <text evidence="5">Belongs to the Maf family. YceF subfamily.</text>
</comment>
<gene>
    <name evidence="6" type="ORF">EI16_04400</name>
</gene>